<proteinExistence type="predicted"/>
<organism evidence="1">
    <name type="scientific">Arundo donax</name>
    <name type="common">Giant reed</name>
    <name type="synonym">Donax arundinaceus</name>
    <dbReference type="NCBI Taxonomy" id="35708"/>
    <lineage>
        <taxon>Eukaryota</taxon>
        <taxon>Viridiplantae</taxon>
        <taxon>Streptophyta</taxon>
        <taxon>Embryophyta</taxon>
        <taxon>Tracheophyta</taxon>
        <taxon>Spermatophyta</taxon>
        <taxon>Magnoliopsida</taxon>
        <taxon>Liliopsida</taxon>
        <taxon>Poales</taxon>
        <taxon>Poaceae</taxon>
        <taxon>PACMAD clade</taxon>
        <taxon>Arundinoideae</taxon>
        <taxon>Arundineae</taxon>
        <taxon>Arundo</taxon>
    </lineage>
</organism>
<dbReference type="AlphaFoldDB" id="A0A0A9AKX8"/>
<reference evidence="1" key="2">
    <citation type="journal article" date="2015" name="Data Brief">
        <title>Shoot transcriptome of the giant reed, Arundo donax.</title>
        <authorList>
            <person name="Barrero R.A."/>
            <person name="Guerrero F.D."/>
            <person name="Moolhuijzen P."/>
            <person name="Goolsby J.A."/>
            <person name="Tidwell J."/>
            <person name="Bellgard S.E."/>
            <person name="Bellgard M.I."/>
        </authorList>
    </citation>
    <scope>NUCLEOTIDE SEQUENCE</scope>
    <source>
        <tissue evidence="1">Shoot tissue taken approximately 20 cm above the soil surface</tissue>
    </source>
</reference>
<reference evidence="1" key="1">
    <citation type="submission" date="2014-09" db="EMBL/GenBank/DDBJ databases">
        <authorList>
            <person name="Magalhaes I.L.F."/>
            <person name="Oliveira U."/>
            <person name="Santos F.R."/>
            <person name="Vidigal T.H.D.A."/>
            <person name="Brescovit A.D."/>
            <person name="Santos A.J."/>
        </authorList>
    </citation>
    <scope>NUCLEOTIDE SEQUENCE</scope>
    <source>
        <tissue evidence="1">Shoot tissue taken approximately 20 cm above the soil surface</tissue>
    </source>
</reference>
<sequence length="45" mass="5412">MSTTVLDIKKSYTFVFFLQRYMNSWKHMANRSIEASFGRKHVQVK</sequence>
<evidence type="ECO:0000313" key="1">
    <source>
        <dbReference type="EMBL" id="JAD49575.1"/>
    </source>
</evidence>
<protein>
    <submittedName>
        <fullName evidence="1">Uncharacterized protein</fullName>
    </submittedName>
</protein>
<accession>A0A0A9AKX8</accession>
<name>A0A0A9AKX8_ARUDO</name>
<dbReference type="EMBL" id="GBRH01248320">
    <property type="protein sequence ID" value="JAD49575.1"/>
    <property type="molecule type" value="Transcribed_RNA"/>
</dbReference>